<evidence type="ECO:0000313" key="2">
    <source>
        <dbReference type="Proteomes" id="UP000030003"/>
    </source>
</evidence>
<dbReference type="Gene3D" id="3.40.50.720">
    <property type="entry name" value="NAD(P)-binding Rossmann-like Domain"/>
    <property type="match status" value="1"/>
</dbReference>
<dbReference type="EMBL" id="AVBH01000011">
    <property type="protein sequence ID" value="KGO99562.1"/>
    <property type="molecule type" value="Genomic_DNA"/>
</dbReference>
<reference evidence="1 2" key="1">
    <citation type="submission" date="2013-08" db="EMBL/GenBank/DDBJ databases">
        <title>Genomic analysis of Lysobacter defluvii.</title>
        <authorList>
            <person name="Wang Q."/>
            <person name="Wang G."/>
        </authorList>
    </citation>
    <scope>NUCLEOTIDE SEQUENCE [LARGE SCALE GENOMIC DNA]</scope>
    <source>
        <strain evidence="1 2">IMMIB APB-9</strain>
    </source>
</reference>
<keyword evidence="2" id="KW-1185">Reference proteome</keyword>
<protein>
    <recommendedName>
        <fullName evidence="3">UDP-glucose/GDP-mannose dehydrogenase C-terminal domain-containing protein</fullName>
    </recommendedName>
</protein>
<evidence type="ECO:0008006" key="3">
    <source>
        <dbReference type="Google" id="ProtNLM"/>
    </source>
</evidence>
<dbReference type="eggNOG" id="COG1004">
    <property type="taxonomic scope" value="Bacteria"/>
</dbReference>
<dbReference type="InterPro" id="IPR036220">
    <property type="entry name" value="UDP-Glc/GDP-Man_DH_C_sf"/>
</dbReference>
<name>A0A0A0MBB8_9GAMM</name>
<organism evidence="1 2">
    <name type="scientific">Lysobacter defluvii IMMIB APB-9 = DSM 18482</name>
    <dbReference type="NCBI Taxonomy" id="1385515"/>
    <lineage>
        <taxon>Bacteria</taxon>
        <taxon>Pseudomonadati</taxon>
        <taxon>Pseudomonadota</taxon>
        <taxon>Gammaproteobacteria</taxon>
        <taxon>Lysobacterales</taxon>
        <taxon>Lysobacteraceae</taxon>
        <taxon>Novilysobacter</taxon>
    </lineage>
</organism>
<dbReference type="STRING" id="1385515.GCA_000423325_00205"/>
<comment type="caution">
    <text evidence="1">The sequence shown here is derived from an EMBL/GenBank/DDBJ whole genome shotgun (WGS) entry which is preliminary data.</text>
</comment>
<sequence length="62" mass="7026">MVVTEWKQFRSPDFRRMHAALADRVVFDGRNLYEPAQVEEAGLAYYAIGRGRSLRRPDGAGA</sequence>
<proteinExistence type="predicted"/>
<gene>
    <name evidence="1" type="ORF">N791_04310</name>
</gene>
<accession>A0A0A0MBB8</accession>
<dbReference type="Proteomes" id="UP000030003">
    <property type="component" value="Unassembled WGS sequence"/>
</dbReference>
<dbReference type="SUPFAM" id="SSF52413">
    <property type="entry name" value="UDP-glucose/GDP-mannose dehydrogenase C-terminal domain"/>
    <property type="match status" value="1"/>
</dbReference>
<dbReference type="AlphaFoldDB" id="A0A0A0MBB8"/>
<evidence type="ECO:0000313" key="1">
    <source>
        <dbReference type="EMBL" id="KGO99562.1"/>
    </source>
</evidence>